<feature type="domain" description="Gfo/Idh/MocA-like oxidoreductase N-terminal" evidence="1">
    <location>
        <begin position="3"/>
        <end position="127"/>
    </location>
</feature>
<dbReference type="InterPro" id="IPR055170">
    <property type="entry name" value="GFO_IDH_MocA-like_dom"/>
</dbReference>
<dbReference type="EMBL" id="PYMB01000001">
    <property type="protein sequence ID" value="PSW15675.1"/>
    <property type="molecule type" value="Genomic_DNA"/>
</dbReference>
<dbReference type="InterPro" id="IPR036291">
    <property type="entry name" value="NAD(P)-bd_dom_sf"/>
</dbReference>
<evidence type="ECO:0000259" key="2">
    <source>
        <dbReference type="Pfam" id="PF22725"/>
    </source>
</evidence>
<dbReference type="SUPFAM" id="SSF51735">
    <property type="entry name" value="NAD(P)-binding Rossmann-fold domains"/>
    <property type="match status" value="1"/>
</dbReference>
<accession>A0A2T3NJI2</accession>
<evidence type="ECO:0000313" key="3">
    <source>
        <dbReference type="EMBL" id="PSW15675.1"/>
    </source>
</evidence>
<feature type="domain" description="GFO/IDH/MocA-like oxidoreductase" evidence="2">
    <location>
        <begin position="143"/>
        <end position="267"/>
    </location>
</feature>
<protein>
    <submittedName>
        <fullName evidence="3">Gfo/Idh/MocA family oxidoreductase</fullName>
    </submittedName>
</protein>
<gene>
    <name evidence="3" type="ORF">C9J01_01260</name>
</gene>
<dbReference type="InterPro" id="IPR052515">
    <property type="entry name" value="Gfo/Idh/MocA_Oxidoreductase"/>
</dbReference>
<evidence type="ECO:0000313" key="4">
    <source>
        <dbReference type="Proteomes" id="UP000241346"/>
    </source>
</evidence>
<dbReference type="OrthoDB" id="9781031at2"/>
<dbReference type="Pfam" id="PF01408">
    <property type="entry name" value="GFO_IDH_MocA"/>
    <property type="match status" value="1"/>
</dbReference>
<comment type="caution">
    <text evidence="3">The sequence shown here is derived from an EMBL/GenBank/DDBJ whole genome shotgun (WGS) entry which is preliminary data.</text>
</comment>
<dbReference type="Gene3D" id="3.30.360.10">
    <property type="entry name" value="Dihydrodipicolinate Reductase, domain 2"/>
    <property type="match status" value="1"/>
</dbReference>
<dbReference type="Gene3D" id="3.40.50.720">
    <property type="entry name" value="NAD(P)-binding Rossmann-like Domain"/>
    <property type="match status" value="1"/>
</dbReference>
<name>A0A2T3NJI2_9GAMM</name>
<reference evidence="3 4" key="1">
    <citation type="submission" date="2018-03" db="EMBL/GenBank/DDBJ databases">
        <title>Whole genome sequencing of Histamine producing bacteria.</title>
        <authorList>
            <person name="Butler K."/>
        </authorList>
    </citation>
    <scope>NUCLEOTIDE SEQUENCE [LARGE SCALE GENOMIC DNA]</scope>
    <source>
        <strain evidence="3 4">DSM 19138</strain>
    </source>
</reference>
<dbReference type="SUPFAM" id="SSF55347">
    <property type="entry name" value="Glyceraldehyde-3-phosphate dehydrogenase-like, C-terminal domain"/>
    <property type="match status" value="1"/>
</dbReference>
<dbReference type="RefSeq" id="WP_107296293.1">
    <property type="nucleotide sequence ID" value="NZ_PYMB01000001.1"/>
</dbReference>
<dbReference type="PANTHER" id="PTHR43249">
    <property type="entry name" value="UDP-N-ACETYL-2-AMINO-2-DEOXY-D-GLUCURONATE OXIDASE"/>
    <property type="match status" value="1"/>
</dbReference>
<dbReference type="Proteomes" id="UP000241346">
    <property type="component" value="Unassembled WGS sequence"/>
</dbReference>
<evidence type="ECO:0000259" key="1">
    <source>
        <dbReference type="Pfam" id="PF01408"/>
    </source>
</evidence>
<dbReference type="GO" id="GO:0000166">
    <property type="term" value="F:nucleotide binding"/>
    <property type="evidence" value="ECO:0007669"/>
    <property type="project" value="InterPro"/>
</dbReference>
<organism evidence="3 4">
    <name type="scientific">Photobacterium rosenbergii</name>
    <dbReference type="NCBI Taxonomy" id="294936"/>
    <lineage>
        <taxon>Bacteria</taxon>
        <taxon>Pseudomonadati</taxon>
        <taxon>Pseudomonadota</taxon>
        <taxon>Gammaproteobacteria</taxon>
        <taxon>Vibrionales</taxon>
        <taxon>Vibrionaceae</taxon>
        <taxon>Photobacterium</taxon>
    </lineage>
</organism>
<dbReference type="Pfam" id="PF22725">
    <property type="entry name" value="GFO_IDH_MocA_C3"/>
    <property type="match status" value="1"/>
</dbReference>
<dbReference type="InterPro" id="IPR000683">
    <property type="entry name" value="Gfo/Idh/MocA-like_OxRdtase_N"/>
</dbReference>
<sequence>MTLKIGIIGLGQQGSMYASLLKHGAIPAFGIETGTIEGVELAAVCDISKERMQWAAENLFNVPCFENHIEMLDSCLVDAVMVVTPHYFHPTMAMDAMERDIHVLVDKPAGVYTKKVKEMNKMAESKPHLKFAMMFNQRVNPLYMKLKELMDEGTIGDIRRTNWLMTTWWRPEGYYKMSDWRATWNGEGGGVLINQAPHQIDLWQWLCGMPTKVAAKASYGSQRNIAVEDDVTAVVEYENGATGSFITCVHDLTGTDRFEIFGDKGKIIVENSNKVILKTLKDSEQNLSKNMSFEDVKKIFMGAGLGDIVTEKEFEFESKWGYEHFEVIKNFTSAITDGKELVAPGAEGIHALSITNAMHLSSWLGEEVSLPIDEDLYFEKLTEKIEEEKLSEEA</sequence>
<dbReference type="AlphaFoldDB" id="A0A2T3NJI2"/>
<proteinExistence type="predicted"/>
<dbReference type="PANTHER" id="PTHR43249:SF1">
    <property type="entry name" value="D-GLUCOSIDE 3-DEHYDROGENASE"/>
    <property type="match status" value="1"/>
</dbReference>